<feature type="domain" description="HTH cro/C1-type" evidence="1">
    <location>
        <begin position="35"/>
        <end position="89"/>
    </location>
</feature>
<gene>
    <name evidence="2" type="ORF">UFOVP519_30</name>
</gene>
<dbReference type="GO" id="GO:0003677">
    <property type="term" value="F:DNA binding"/>
    <property type="evidence" value="ECO:0007669"/>
    <property type="project" value="InterPro"/>
</dbReference>
<proteinExistence type="predicted"/>
<dbReference type="SUPFAM" id="SSF47413">
    <property type="entry name" value="lambda repressor-like DNA-binding domains"/>
    <property type="match status" value="1"/>
</dbReference>
<dbReference type="Pfam" id="PF01381">
    <property type="entry name" value="HTH_3"/>
    <property type="match status" value="1"/>
</dbReference>
<reference evidence="2" key="1">
    <citation type="submission" date="2020-04" db="EMBL/GenBank/DDBJ databases">
        <authorList>
            <person name="Chiriac C."/>
            <person name="Salcher M."/>
            <person name="Ghai R."/>
            <person name="Kavagutti S V."/>
        </authorList>
    </citation>
    <scope>NUCLEOTIDE SEQUENCE</scope>
</reference>
<organism evidence="2">
    <name type="scientific">uncultured Caudovirales phage</name>
    <dbReference type="NCBI Taxonomy" id="2100421"/>
    <lineage>
        <taxon>Viruses</taxon>
        <taxon>Duplodnaviria</taxon>
        <taxon>Heunggongvirae</taxon>
        <taxon>Uroviricota</taxon>
        <taxon>Caudoviricetes</taxon>
        <taxon>Peduoviridae</taxon>
        <taxon>Maltschvirus</taxon>
        <taxon>Maltschvirus maltsch</taxon>
    </lineage>
</organism>
<dbReference type="SMART" id="SM00530">
    <property type="entry name" value="HTH_XRE"/>
    <property type="match status" value="1"/>
</dbReference>
<accession>A0A6J5MV30</accession>
<dbReference type="Gene3D" id="1.10.260.40">
    <property type="entry name" value="lambda repressor-like DNA-binding domains"/>
    <property type="match status" value="1"/>
</dbReference>
<dbReference type="InterPro" id="IPR010982">
    <property type="entry name" value="Lambda_DNA-bd_dom_sf"/>
</dbReference>
<protein>
    <submittedName>
        <fullName evidence="2">Couple_hipB, transcriptional regulator, y4mF family</fullName>
    </submittedName>
</protein>
<dbReference type="CDD" id="cd00093">
    <property type="entry name" value="HTH_XRE"/>
    <property type="match status" value="1"/>
</dbReference>
<name>A0A6J5MV30_9CAUD</name>
<dbReference type="InterPro" id="IPR001387">
    <property type="entry name" value="Cro/C1-type_HTH"/>
</dbReference>
<dbReference type="PROSITE" id="PS50943">
    <property type="entry name" value="HTH_CROC1"/>
    <property type="match status" value="1"/>
</dbReference>
<evidence type="ECO:0000313" key="2">
    <source>
        <dbReference type="EMBL" id="CAB4147479.1"/>
    </source>
</evidence>
<evidence type="ECO:0000259" key="1">
    <source>
        <dbReference type="PROSITE" id="PS50943"/>
    </source>
</evidence>
<sequence>MSDRVIPNTYKKEGSEIMSARKDRQELRTRAAVLIKEARRKDNISQMRLAELCGVSQPLVSSWECGKVTPNIDDLVAVEEALHIEEGTLVLSIAYPKHHSIQKPLV</sequence>
<dbReference type="EMBL" id="LR796492">
    <property type="protein sequence ID" value="CAB4147479.1"/>
    <property type="molecule type" value="Genomic_DNA"/>
</dbReference>